<evidence type="ECO:0000256" key="1">
    <source>
        <dbReference type="ARBA" id="ARBA00001445"/>
    </source>
</evidence>
<evidence type="ECO:0000256" key="3">
    <source>
        <dbReference type="ARBA" id="ARBA00022801"/>
    </source>
</evidence>
<dbReference type="Gene3D" id="1.50.10.10">
    <property type="match status" value="1"/>
</dbReference>
<evidence type="ECO:0000259" key="7">
    <source>
        <dbReference type="Pfam" id="PF17390"/>
    </source>
</evidence>
<dbReference type="InterPro" id="IPR012341">
    <property type="entry name" value="6hp_glycosidase-like_sf"/>
</dbReference>
<dbReference type="AlphaFoldDB" id="A0A9D1I7S2"/>
<dbReference type="Pfam" id="PF05592">
    <property type="entry name" value="Bac_rhamnosid"/>
    <property type="match status" value="1"/>
</dbReference>
<gene>
    <name evidence="8" type="ORF">IAD50_04535</name>
</gene>
<reference evidence="8" key="1">
    <citation type="submission" date="2020-10" db="EMBL/GenBank/DDBJ databases">
        <authorList>
            <person name="Gilroy R."/>
        </authorList>
    </citation>
    <scope>NUCLEOTIDE SEQUENCE</scope>
    <source>
        <strain evidence="8">CHK195-4489</strain>
    </source>
</reference>
<dbReference type="InterPro" id="IPR035396">
    <property type="entry name" value="Bac_rhamnosid6H"/>
</dbReference>
<dbReference type="Pfam" id="PF17390">
    <property type="entry name" value="Bac_rhamnosid_C"/>
    <property type="match status" value="1"/>
</dbReference>
<evidence type="ECO:0000259" key="6">
    <source>
        <dbReference type="Pfam" id="PF17389"/>
    </source>
</evidence>
<accession>A0A9D1I7S2</accession>
<feature type="domain" description="Alpha-L-rhamnosidase C-terminal" evidence="7">
    <location>
        <begin position="671"/>
        <end position="732"/>
    </location>
</feature>
<comment type="catalytic activity">
    <reaction evidence="1">
        <text>Hydrolysis of terminal non-reducing alpha-L-rhamnose residues in alpha-L-rhamnosides.</text>
        <dbReference type="EC" id="3.2.1.40"/>
    </reaction>
</comment>
<feature type="domain" description="Alpha-L-rhamnosidase concanavalin-like" evidence="4">
    <location>
        <begin position="226"/>
        <end position="323"/>
    </location>
</feature>
<dbReference type="PANTHER" id="PTHR33307:SF6">
    <property type="entry name" value="ALPHA-RHAMNOSIDASE (EUROFUNG)-RELATED"/>
    <property type="match status" value="1"/>
</dbReference>
<keyword evidence="3 8" id="KW-0378">Hydrolase</keyword>
<dbReference type="EMBL" id="DVMM01000091">
    <property type="protein sequence ID" value="HIU29549.1"/>
    <property type="molecule type" value="Genomic_DNA"/>
</dbReference>
<reference evidence="8" key="2">
    <citation type="journal article" date="2021" name="PeerJ">
        <title>Extensive microbial diversity within the chicken gut microbiome revealed by metagenomics and culture.</title>
        <authorList>
            <person name="Gilroy R."/>
            <person name="Ravi A."/>
            <person name="Getino M."/>
            <person name="Pursley I."/>
            <person name="Horton D.L."/>
            <person name="Alikhan N.F."/>
            <person name="Baker D."/>
            <person name="Gharbi K."/>
            <person name="Hall N."/>
            <person name="Watson M."/>
            <person name="Adriaenssens E.M."/>
            <person name="Foster-Nyarko E."/>
            <person name="Jarju S."/>
            <person name="Secka A."/>
            <person name="Antonio M."/>
            <person name="Oren A."/>
            <person name="Chaudhuri R.R."/>
            <person name="La Ragione R."/>
            <person name="Hildebrand F."/>
            <person name="Pallen M.J."/>
        </authorList>
    </citation>
    <scope>NUCLEOTIDE SEQUENCE</scope>
    <source>
        <strain evidence="8">CHK195-4489</strain>
    </source>
</reference>
<dbReference type="InterPro" id="IPR008902">
    <property type="entry name" value="Rhamnosid_concanavalin"/>
</dbReference>
<dbReference type="GO" id="GO:0030596">
    <property type="term" value="F:alpha-L-rhamnosidase activity"/>
    <property type="evidence" value="ECO:0007669"/>
    <property type="project" value="UniProtKB-EC"/>
</dbReference>
<feature type="domain" description="Alpha-L-rhamnosidase six-hairpin glycosidase" evidence="6">
    <location>
        <begin position="330"/>
        <end position="663"/>
    </location>
</feature>
<dbReference type="SUPFAM" id="SSF48208">
    <property type="entry name" value="Six-hairpin glycosidases"/>
    <property type="match status" value="1"/>
</dbReference>
<organism evidence="8 9">
    <name type="scientific">Candidatus Egerieisoma faecipullorum</name>
    <dbReference type="NCBI Taxonomy" id="2840963"/>
    <lineage>
        <taxon>Bacteria</taxon>
        <taxon>Bacillati</taxon>
        <taxon>Bacillota</taxon>
        <taxon>Clostridia</taxon>
        <taxon>Eubacteriales</taxon>
        <taxon>Clostridiaceae</taxon>
        <taxon>Clostridiaceae incertae sedis</taxon>
        <taxon>Candidatus Egerieisoma</taxon>
    </lineage>
</organism>
<dbReference type="InterPro" id="IPR016007">
    <property type="entry name" value="Alpha_rhamnosid"/>
</dbReference>
<dbReference type="Pfam" id="PF08531">
    <property type="entry name" value="Bac_rhamnosid_N"/>
    <property type="match status" value="1"/>
</dbReference>
<dbReference type="GO" id="GO:0005975">
    <property type="term" value="P:carbohydrate metabolic process"/>
    <property type="evidence" value="ECO:0007669"/>
    <property type="project" value="InterPro"/>
</dbReference>
<evidence type="ECO:0000313" key="9">
    <source>
        <dbReference type="Proteomes" id="UP000824089"/>
    </source>
</evidence>
<dbReference type="InterPro" id="IPR008928">
    <property type="entry name" value="6-hairpin_glycosidase_sf"/>
</dbReference>
<feature type="domain" description="Bacterial alpha-L-rhamnosidase N-terminal" evidence="5">
    <location>
        <begin position="41"/>
        <end position="208"/>
    </location>
</feature>
<dbReference type="Gene3D" id="2.60.420.10">
    <property type="entry name" value="Maltose phosphorylase, domain 3"/>
    <property type="match status" value="1"/>
</dbReference>
<proteinExistence type="predicted"/>
<comment type="caution">
    <text evidence="8">The sequence shown here is derived from an EMBL/GenBank/DDBJ whole genome shotgun (WGS) entry which is preliminary data.</text>
</comment>
<evidence type="ECO:0000313" key="8">
    <source>
        <dbReference type="EMBL" id="HIU29549.1"/>
    </source>
</evidence>
<evidence type="ECO:0000259" key="4">
    <source>
        <dbReference type="Pfam" id="PF05592"/>
    </source>
</evidence>
<sequence length="755" mass="85804">MDFPNSFIRAGKETCSLDHFVPAPYFRKTFAIKSLKQLNSAAEASVVLCGLGFYELYINGKNITKGLLAPYISNPDDLIYYDAYDILPYLKKGENVLGVCLGNGLQNAFGAYCWDFQKAKWRAAPQLALRCTIKFRDGEAMVIESDESFKTAPSPILFDDRHCGEYYDARLELPGWNEPGFNDRKWRFAERAPMPRGEARLCQAEPIVKVGEIKPISITEEETGFRYDFGENNAGLCRLRVCSDTPGQQIDLVHGEALIDGKLYTRNIKFDENDYVQKDIYYCKGTGEPEEYMPRFTYHGFRYVLVRGITKEQATPELLTYVVFHSKLEERGGFQCSDEIVNRLQEATRRSDLSNFYYYPVDCCQREKNGWTADAALSAEHMLMNLSVGNSYKEWMRNIAKAQNDAGAIPGIIPTGGWGFAWGNGPAWDNIIVYLPFYTYQYTGDREILEISAPTIWRYLNYIIGRADSRGLVAIGLGDWCPVGKIEDQYNSPLIFTDSVLTMDIAEKAAYIFETLGMPLQSQFAAELARRTKAAVRKYLVDFDRMLALGNCQTSQAMALYYHIFEGGERTKAFENLVEIIARDDDHINLGVLGARVIFHVLTDFGRSDLAYKMIARTDYPSYGNWIKRGATTLWETHQPEGGRVLSLNHHFWGDISSWFIQALAGIHYNPHRSDFAEVEIRPSFVPQLENASGFHICSYGRILSSWTRKEDSIVLTVEIPEGMKGMILLEDGWSFEDGKAWREAVTGSYTLRKK</sequence>
<dbReference type="Pfam" id="PF17389">
    <property type="entry name" value="Bac_rhamnosid6H"/>
    <property type="match status" value="1"/>
</dbReference>
<dbReference type="Proteomes" id="UP000824089">
    <property type="component" value="Unassembled WGS sequence"/>
</dbReference>
<dbReference type="Gene3D" id="2.60.120.260">
    <property type="entry name" value="Galactose-binding domain-like"/>
    <property type="match status" value="2"/>
</dbReference>
<dbReference type="InterPro" id="IPR013737">
    <property type="entry name" value="Bac_rhamnosid_N"/>
</dbReference>
<dbReference type="InterPro" id="IPR035398">
    <property type="entry name" value="Bac_rhamnosid_C"/>
</dbReference>
<evidence type="ECO:0000259" key="5">
    <source>
        <dbReference type="Pfam" id="PF08531"/>
    </source>
</evidence>
<name>A0A9D1I7S2_9CLOT</name>
<dbReference type="EC" id="3.2.1.40" evidence="2"/>
<protein>
    <recommendedName>
        <fullName evidence="2">alpha-L-rhamnosidase</fullName>
        <ecNumber evidence="2">3.2.1.40</ecNumber>
    </recommendedName>
</protein>
<evidence type="ECO:0000256" key="2">
    <source>
        <dbReference type="ARBA" id="ARBA00012652"/>
    </source>
</evidence>
<dbReference type="PANTHER" id="PTHR33307">
    <property type="entry name" value="ALPHA-RHAMNOSIDASE (EUROFUNG)"/>
    <property type="match status" value="1"/>
</dbReference>